<dbReference type="PIRSF" id="PIRSF000854">
    <property type="entry name" value="PEP_synthase"/>
    <property type="match status" value="1"/>
</dbReference>
<keyword evidence="12 15" id="KW-0460">Magnesium</keyword>
<keyword evidence="20" id="KW-1185">Reference proteome</keyword>
<keyword evidence="9 15" id="KW-0547">Nucleotide-binding</keyword>
<feature type="domain" description="PEP-utilising enzyme mobile" evidence="16">
    <location>
        <begin position="384"/>
        <end position="454"/>
    </location>
</feature>
<evidence type="ECO:0000256" key="4">
    <source>
        <dbReference type="ARBA" id="ARBA00007837"/>
    </source>
</evidence>
<evidence type="ECO:0000256" key="13">
    <source>
        <dbReference type="ARBA" id="ARBA00033470"/>
    </source>
</evidence>
<comment type="cofactor">
    <cofactor evidence="1 15">
        <name>Mg(2+)</name>
        <dbReference type="ChEBI" id="CHEBI:18420"/>
    </cofactor>
</comment>
<dbReference type="NCBIfam" id="NF005057">
    <property type="entry name" value="PRK06464.1"/>
    <property type="match status" value="1"/>
</dbReference>
<evidence type="ECO:0000313" key="19">
    <source>
        <dbReference type="EMBL" id="MCA6062352.1"/>
    </source>
</evidence>
<protein>
    <recommendedName>
        <fullName evidence="6 15">Phosphoenolpyruvate synthase</fullName>
        <shortName evidence="15">PEP synthase</shortName>
        <ecNumber evidence="5 15">2.7.9.2</ecNumber>
    </recommendedName>
    <alternativeName>
        <fullName evidence="13 15">Pyruvate, water dikinase</fullName>
    </alternativeName>
</protein>
<feature type="domain" description="PEP-utilising enzyme C-terminal" evidence="18">
    <location>
        <begin position="481"/>
        <end position="779"/>
    </location>
</feature>
<dbReference type="PANTHER" id="PTHR43030:SF1">
    <property type="entry name" value="PHOSPHOENOLPYRUVATE SYNTHASE"/>
    <property type="match status" value="1"/>
</dbReference>
<evidence type="ECO:0000256" key="6">
    <source>
        <dbReference type="ARBA" id="ARBA00021623"/>
    </source>
</evidence>
<accession>A0ABS7ZKV3</accession>
<dbReference type="PROSITE" id="PS00370">
    <property type="entry name" value="PEP_ENZYMES_PHOS_SITE"/>
    <property type="match status" value="1"/>
</dbReference>
<dbReference type="InterPro" id="IPR008279">
    <property type="entry name" value="PEP-util_enz_mobile_dom"/>
</dbReference>
<dbReference type="InterPro" id="IPR000121">
    <property type="entry name" value="PEP_util_C"/>
</dbReference>
<dbReference type="Pfam" id="PF00391">
    <property type="entry name" value="PEP-utilizers"/>
    <property type="match status" value="1"/>
</dbReference>
<keyword evidence="8 15" id="KW-0479">Metal-binding</keyword>
<comment type="pathway">
    <text evidence="3 15">Carbohydrate biosynthesis; gluconeogenesis.</text>
</comment>
<dbReference type="Proteomes" id="UP000714380">
    <property type="component" value="Unassembled WGS sequence"/>
</dbReference>
<evidence type="ECO:0000256" key="5">
    <source>
        <dbReference type="ARBA" id="ARBA00011996"/>
    </source>
</evidence>
<dbReference type="Gene3D" id="3.30.1490.20">
    <property type="entry name" value="ATP-grasp fold, A domain"/>
    <property type="match status" value="1"/>
</dbReference>
<comment type="function">
    <text evidence="2 15">Catalyzes the phosphorylation of pyruvate to phosphoenolpyruvate.</text>
</comment>
<keyword evidence="10 15" id="KW-0418">Kinase</keyword>
<dbReference type="Pfam" id="PF02896">
    <property type="entry name" value="PEP-utilizers_C"/>
    <property type="match status" value="1"/>
</dbReference>
<evidence type="ECO:0000256" key="1">
    <source>
        <dbReference type="ARBA" id="ARBA00001946"/>
    </source>
</evidence>
<evidence type="ECO:0000259" key="17">
    <source>
        <dbReference type="Pfam" id="PF01326"/>
    </source>
</evidence>
<dbReference type="InterPro" id="IPR015813">
    <property type="entry name" value="Pyrv/PenolPyrv_kinase-like_dom"/>
</dbReference>
<dbReference type="SUPFAM" id="SSF52009">
    <property type="entry name" value="Phosphohistidine domain"/>
    <property type="match status" value="1"/>
</dbReference>
<evidence type="ECO:0000256" key="15">
    <source>
        <dbReference type="PIRNR" id="PIRNR000854"/>
    </source>
</evidence>
<dbReference type="PANTHER" id="PTHR43030">
    <property type="entry name" value="PHOSPHOENOLPYRUVATE SYNTHASE"/>
    <property type="match status" value="1"/>
</dbReference>
<dbReference type="EC" id="2.7.9.2" evidence="5 15"/>
<dbReference type="Pfam" id="PF01326">
    <property type="entry name" value="PPDK_N"/>
    <property type="match status" value="1"/>
</dbReference>
<dbReference type="RefSeq" id="WP_225671262.1">
    <property type="nucleotide sequence ID" value="NZ_JAEDAH010000008.1"/>
</dbReference>
<keyword evidence="11 15" id="KW-0067">ATP-binding</keyword>
<evidence type="ECO:0000259" key="18">
    <source>
        <dbReference type="Pfam" id="PF02896"/>
    </source>
</evidence>
<evidence type="ECO:0000259" key="16">
    <source>
        <dbReference type="Pfam" id="PF00391"/>
    </source>
</evidence>
<dbReference type="InterPro" id="IPR002192">
    <property type="entry name" value="PPDK_AMP/ATP-bd"/>
</dbReference>
<evidence type="ECO:0000256" key="10">
    <source>
        <dbReference type="ARBA" id="ARBA00022777"/>
    </source>
</evidence>
<dbReference type="InterPro" id="IPR013815">
    <property type="entry name" value="ATP_grasp_subdomain_1"/>
</dbReference>
<evidence type="ECO:0000256" key="12">
    <source>
        <dbReference type="ARBA" id="ARBA00022842"/>
    </source>
</evidence>
<evidence type="ECO:0000313" key="20">
    <source>
        <dbReference type="Proteomes" id="UP000714380"/>
    </source>
</evidence>
<proteinExistence type="inferred from homology"/>
<evidence type="ECO:0000256" key="2">
    <source>
        <dbReference type="ARBA" id="ARBA00002988"/>
    </source>
</evidence>
<dbReference type="InterPro" id="IPR036637">
    <property type="entry name" value="Phosphohistidine_dom_sf"/>
</dbReference>
<evidence type="ECO:0000256" key="7">
    <source>
        <dbReference type="ARBA" id="ARBA00022679"/>
    </source>
</evidence>
<dbReference type="PROSITE" id="PS00742">
    <property type="entry name" value="PEP_ENZYMES_2"/>
    <property type="match status" value="1"/>
</dbReference>
<keyword evidence="7 15" id="KW-0808">Transferase</keyword>
<dbReference type="InterPro" id="IPR040442">
    <property type="entry name" value="Pyrv_kinase-like_dom_sf"/>
</dbReference>
<evidence type="ECO:0000256" key="14">
    <source>
        <dbReference type="ARBA" id="ARBA00047700"/>
    </source>
</evidence>
<dbReference type="Gene3D" id="3.50.30.10">
    <property type="entry name" value="Phosphohistidine domain"/>
    <property type="match status" value="1"/>
</dbReference>
<dbReference type="EMBL" id="JAEDAH010000008">
    <property type="protein sequence ID" value="MCA6062352.1"/>
    <property type="molecule type" value="Genomic_DNA"/>
</dbReference>
<dbReference type="GO" id="GO:0008986">
    <property type="term" value="F:pyruvate, water dikinase activity"/>
    <property type="evidence" value="ECO:0007669"/>
    <property type="project" value="UniProtKB-EC"/>
</dbReference>
<dbReference type="NCBIfam" id="TIGR01418">
    <property type="entry name" value="PEP_synth"/>
    <property type="match status" value="1"/>
</dbReference>
<gene>
    <name evidence="19" type="primary">ppsA</name>
    <name evidence="19" type="ORF">I9W95_01910</name>
</gene>
<evidence type="ECO:0000256" key="3">
    <source>
        <dbReference type="ARBA" id="ARBA00004742"/>
    </source>
</evidence>
<comment type="catalytic activity">
    <reaction evidence="14 15">
        <text>pyruvate + ATP + H2O = phosphoenolpyruvate + AMP + phosphate + 2 H(+)</text>
        <dbReference type="Rhea" id="RHEA:11364"/>
        <dbReference type="ChEBI" id="CHEBI:15361"/>
        <dbReference type="ChEBI" id="CHEBI:15377"/>
        <dbReference type="ChEBI" id="CHEBI:15378"/>
        <dbReference type="ChEBI" id="CHEBI:30616"/>
        <dbReference type="ChEBI" id="CHEBI:43474"/>
        <dbReference type="ChEBI" id="CHEBI:58702"/>
        <dbReference type="ChEBI" id="CHEBI:456215"/>
        <dbReference type="EC" id="2.7.9.2"/>
    </reaction>
</comment>
<organism evidence="19 20">
    <name type="scientific">Thalassolituus marinus</name>
    <dbReference type="NCBI Taxonomy" id="671053"/>
    <lineage>
        <taxon>Bacteria</taxon>
        <taxon>Pseudomonadati</taxon>
        <taxon>Pseudomonadota</taxon>
        <taxon>Gammaproteobacteria</taxon>
        <taxon>Oceanospirillales</taxon>
        <taxon>Oceanospirillaceae</taxon>
        <taxon>Thalassolituus</taxon>
    </lineage>
</organism>
<dbReference type="InterPro" id="IPR018274">
    <property type="entry name" value="PEP_util_AS"/>
</dbReference>
<dbReference type="InterPro" id="IPR006319">
    <property type="entry name" value="PEP_synth"/>
</dbReference>
<dbReference type="SUPFAM" id="SSF56059">
    <property type="entry name" value="Glutathione synthetase ATP-binding domain-like"/>
    <property type="match status" value="1"/>
</dbReference>
<dbReference type="Gene3D" id="3.30.470.20">
    <property type="entry name" value="ATP-grasp fold, B domain"/>
    <property type="match status" value="1"/>
</dbReference>
<feature type="domain" description="Pyruvate phosphate dikinase AMP/ATP-binding" evidence="17">
    <location>
        <begin position="17"/>
        <end position="346"/>
    </location>
</feature>
<evidence type="ECO:0000256" key="9">
    <source>
        <dbReference type="ARBA" id="ARBA00022741"/>
    </source>
</evidence>
<dbReference type="InterPro" id="IPR023151">
    <property type="entry name" value="PEP_util_CS"/>
</dbReference>
<comment type="caution">
    <text evidence="19">The sequence shown here is derived from an EMBL/GenBank/DDBJ whole genome shotgun (WGS) entry which is preliminary data.</text>
</comment>
<reference evidence="19 20" key="1">
    <citation type="submission" date="2020-12" db="EMBL/GenBank/DDBJ databases">
        <title>Novel Thalassolituus-related marine hydrocarbonoclastic bacteria mediated algae-derived hydrocarbons mineralization in twilight zone of the northern South China Sea.</title>
        <authorList>
            <person name="Dong C."/>
        </authorList>
    </citation>
    <scope>NUCLEOTIDE SEQUENCE [LARGE SCALE GENOMIC DNA]</scope>
    <source>
        <strain evidence="19 20">IMCC1826</strain>
    </source>
</reference>
<name>A0ABS7ZKV3_9GAMM</name>
<evidence type="ECO:0000256" key="11">
    <source>
        <dbReference type="ARBA" id="ARBA00022840"/>
    </source>
</evidence>
<dbReference type="Gene3D" id="3.20.20.60">
    <property type="entry name" value="Phosphoenolpyruvate-binding domains"/>
    <property type="match status" value="1"/>
</dbReference>
<evidence type="ECO:0000256" key="8">
    <source>
        <dbReference type="ARBA" id="ARBA00022723"/>
    </source>
</evidence>
<sequence>MTDYVLWFDQVSMGDVELVGGKNASLGEMISNLTNAGVSVPNGFATTASAYREFLAHEGLDTRIQAALDSLNVDDIRALTETGAQIRNWILEAPLPPALESAVREAFSKLQEGNERMAVAVRSSATAEDLPDASFAGQQETHLNIVGIENVLHAIRDVFASLFNDRAIAYRDHQGFDHHKVALSAGVQRMVRSETASSGVMFTLDTESGFDQVVFVTSSYGLGETVVQGAVNPDEFYVHKNNLTEGRPAILRRNLGAKAIKMVYAEDAAVGRSVETQRVDRELRQVFSVTDAEVEGLARQAMIIEKHYGRPMDIEWAKDGDDGQLYIVQARPETVKSRASKNVMERYLLKETGQVLVEGRSIGHRIGKGKVRVIDSIDQMDQVQEGDVLVADMTDPDWEPVMKRSAAIVTNRGGRTCHAAIIARELGIPAVVGCEDATEKLKDGQDVTVSCAEGDTGFVYQGALDFDIRTNSVDQMPDLPFKIMMNVGNPDRAFDFQGLPNAGVGLARLEFIINRMIGVHPKALLNFDNLPDEVKPTVARRISGYPGPVDFYVEKLVEGISTLAAAFWPKRVIVRLSDFKSNEYANLIGGRLYEPEEENPMLGFRGASRYISKNFRDCFELECRAMKKVRNEMGFTNVEIMVPFVRTVGEAEQVVSLLEENGLKRGENDLKLIMMCELPANAILAEQFLEHFDGFSIGSNDLTQLTLGLDRDSGIIAHLFDERNEAILALLENAISACKKANKYIGICGQGPSDHPDFAKWLMERGIDSVSLNPDSVLDTWFFLADK</sequence>
<dbReference type="SUPFAM" id="SSF51621">
    <property type="entry name" value="Phosphoenolpyruvate/pyruvate domain"/>
    <property type="match status" value="1"/>
</dbReference>
<comment type="similarity">
    <text evidence="4 15">Belongs to the PEP-utilizing enzyme family.</text>
</comment>